<proteinExistence type="predicted"/>
<evidence type="ECO:0000313" key="1">
    <source>
        <dbReference type="EMBL" id="KAK8893278.1"/>
    </source>
</evidence>
<dbReference type="SUPFAM" id="SSF48371">
    <property type="entry name" value="ARM repeat"/>
    <property type="match status" value="1"/>
</dbReference>
<dbReference type="InterPro" id="IPR016024">
    <property type="entry name" value="ARM-type_fold"/>
</dbReference>
<dbReference type="Proteomes" id="UP001470230">
    <property type="component" value="Unassembled WGS sequence"/>
</dbReference>
<evidence type="ECO:0000313" key="2">
    <source>
        <dbReference type="Proteomes" id="UP001470230"/>
    </source>
</evidence>
<accession>A0ABR2KQI1</accession>
<reference evidence="1 2" key="1">
    <citation type="submission" date="2024-04" db="EMBL/GenBank/DDBJ databases">
        <title>Tritrichomonas musculus Genome.</title>
        <authorList>
            <person name="Alves-Ferreira E."/>
            <person name="Grigg M."/>
            <person name="Lorenzi H."/>
            <person name="Galac M."/>
        </authorList>
    </citation>
    <scope>NUCLEOTIDE SEQUENCE [LARGE SCALE GENOMIC DNA]</scope>
    <source>
        <strain evidence="1 2">EAF2021</strain>
    </source>
</reference>
<comment type="caution">
    <text evidence="1">The sequence shown here is derived from an EMBL/GenBank/DDBJ whole genome shotgun (WGS) entry which is preliminary data.</text>
</comment>
<dbReference type="EMBL" id="JAPFFF010000003">
    <property type="protein sequence ID" value="KAK8893278.1"/>
    <property type="molecule type" value="Genomic_DNA"/>
</dbReference>
<name>A0ABR2KQI1_9EUKA</name>
<organism evidence="1 2">
    <name type="scientific">Tritrichomonas musculus</name>
    <dbReference type="NCBI Taxonomy" id="1915356"/>
    <lineage>
        <taxon>Eukaryota</taxon>
        <taxon>Metamonada</taxon>
        <taxon>Parabasalia</taxon>
        <taxon>Tritrichomonadida</taxon>
        <taxon>Tritrichomonadidae</taxon>
        <taxon>Tritrichomonas</taxon>
    </lineage>
</organism>
<gene>
    <name evidence="1" type="ORF">M9Y10_021695</name>
</gene>
<sequence>MELYKKFEDPSKILDQGEIKYNLEEIFQNDAKKDNETSNLRSILNQIEKLWLTKSGSDEPFPLPPDDELINILFEILNVFNNFQEDDIICFPDSFYYFITYAFQSNHNPKILELILNCVLFLSMFEFNAILIPFFTNLKVFLQSERCLIQLIYIEICINFVNNSYVFGMLKQNNIISEIFQVIQTCGYTLILNRSFEFLTNYLKQFWELNGQINISEELILILRETLLYLENQSRDELISYPLILLDTFFKCSNKHFLEYAKEFNLTSVIQNLINNENPDVFFASTIFLNEHWPECCLFDDSVFYQRFLDIIQAQSESNHEKKSLLEEVQIIAIELLSKLIPKHRDQFEKYKIIESILLASDSFSFQVKEPASLLLIDFLTYSSVETRRNIIKNNSDGTNKIAENAYNLIINSLESHYDECIIRTVVTLILMKNQDFDFWMNFISSAGIIDILINILENSDNERMKINIQSLLNCYYSYHKQE</sequence>
<keyword evidence="2" id="KW-1185">Reference proteome</keyword>
<protein>
    <submittedName>
        <fullName evidence="1">Uncharacterized protein</fullName>
    </submittedName>
</protein>